<evidence type="ECO:0000256" key="1">
    <source>
        <dbReference type="SAM" id="MobiDB-lite"/>
    </source>
</evidence>
<reference evidence="3 4" key="1">
    <citation type="journal article" date="2021" name="Sci. Rep.">
        <title>The genome of the diatom Chaetoceros tenuissimus carries an ancient integrated fragment of an extant virus.</title>
        <authorList>
            <person name="Hongo Y."/>
            <person name="Kimura K."/>
            <person name="Takaki Y."/>
            <person name="Yoshida Y."/>
            <person name="Baba S."/>
            <person name="Kobayashi G."/>
            <person name="Nagasaki K."/>
            <person name="Hano T."/>
            <person name="Tomaru Y."/>
        </authorList>
    </citation>
    <scope>NUCLEOTIDE SEQUENCE [LARGE SCALE GENOMIC DNA]</scope>
    <source>
        <strain evidence="3 4">NIES-3715</strain>
    </source>
</reference>
<feature type="transmembrane region" description="Helical" evidence="2">
    <location>
        <begin position="82"/>
        <end position="104"/>
    </location>
</feature>
<organism evidence="3 4">
    <name type="scientific">Chaetoceros tenuissimus</name>
    <dbReference type="NCBI Taxonomy" id="426638"/>
    <lineage>
        <taxon>Eukaryota</taxon>
        <taxon>Sar</taxon>
        <taxon>Stramenopiles</taxon>
        <taxon>Ochrophyta</taxon>
        <taxon>Bacillariophyta</taxon>
        <taxon>Coscinodiscophyceae</taxon>
        <taxon>Chaetocerotophycidae</taxon>
        <taxon>Chaetocerotales</taxon>
        <taxon>Chaetocerotaceae</taxon>
        <taxon>Chaetoceros</taxon>
    </lineage>
</organism>
<feature type="transmembrane region" description="Helical" evidence="2">
    <location>
        <begin position="26"/>
        <end position="44"/>
    </location>
</feature>
<feature type="region of interest" description="Disordered" evidence="1">
    <location>
        <begin position="151"/>
        <end position="177"/>
    </location>
</feature>
<evidence type="ECO:0000256" key="2">
    <source>
        <dbReference type="SAM" id="Phobius"/>
    </source>
</evidence>
<feature type="compositionally biased region" description="Acidic residues" evidence="1">
    <location>
        <begin position="167"/>
        <end position="177"/>
    </location>
</feature>
<evidence type="ECO:0000313" key="3">
    <source>
        <dbReference type="EMBL" id="GFH53035.1"/>
    </source>
</evidence>
<comment type="caution">
    <text evidence="3">The sequence shown here is derived from an EMBL/GenBank/DDBJ whole genome shotgun (WGS) entry which is preliminary data.</text>
</comment>
<dbReference type="AlphaFoldDB" id="A0AAD3CY37"/>
<gene>
    <name evidence="3" type="ORF">CTEN210_09511</name>
</gene>
<evidence type="ECO:0000313" key="4">
    <source>
        <dbReference type="Proteomes" id="UP001054902"/>
    </source>
</evidence>
<keyword evidence="4" id="KW-1185">Reference proteome</keyword>
<proteinExistence type="predicted"/>
<name>A0AAD3CY37_9STRA</name>
<protein>
    <submittedName>
        <fullName evidence="3">Uncharacterized protein</fullName>
    </submittedName>
</protein>
<feature type="transmembrane region" description="Helical" evidence="2">
    <location>
        <begin position="56"/>
        <end position="75"/>
    </location>
</feature>
<keyword evidence="2" id="KW-1133">Transmembrane helix</keyword>
<feature type="transmembrane region" description="Helical" evidence="2">
    <location>
        <begin position="124"/>
        <end position="143"/>
    </location>
</feature>
<accession>A0AAD3CY37</accession>
<dbReference type="EMBL" id="BLLK01000046">
    <property type="protein sequence ID" value="GFH53035.1"/>
    <property type="molecule type" value="Genomic_DNA"/>
</dbReference>
<sequence length="177" mass="19471">MSVMYTLTKFLADQFSEGNTRKLIAGWWYTILAVTLLLTVLSFWTVSSRSAPEGFAAAWSTLMLVSIAVGGTMVMRKFYSSFYTGLFIGGLVATAQYYFLLSLIYGGYTYDREAANLSGVEDTIQCVVSAVQGILLASFALFLTSHRGEMEKDDNASQVEDGSLQSYDDDYDPPSLS</sequence>
<keyword evidence="2" id="KW-0812">Transmembrane</keyword>
<keyword evidence="2" id="KW-0472">Membrane</keyword>
<dbReference type="Proteomes" id="UP001054902">
    <property type="component" value="Unassembled WGS sequence"/>
</dbReference>